<dbReference type="SUPFAM" id="SSF53335">
    <property type="entry name" value="S-adenosyl-L-methionine-dependent methyltransferases"/>
    <property type="match status" value="1"/>
</dbReference>
<dbReference type="Gene3D" id="3.40.50.150">
    <property type="entry name" value="Vaccinia Virus protein VP39"/>
    <property type="match status" value="1"/>
</dbReference>
<dbReference type="Pfam" id="PF01135">
    <property type="entry name" value="PCMT"/>
    <property type="match status" value="1"/>
</dbReference>
<dbReference type="GO" id="GO:0008168">
    <property type="term" value="F:methyltransferase activity"/>
    <property type="evidence" value="ECO:0007669"/>
    <property type="project" value="UniProtKB-KW"/>
</dbReference>
<dbReference type="AlphaFoldDB" id="A0A9X9YLB3"/>
<reference evidence="2 3" key="2">
    <citation type="journal article" date="2022" name="Int. J. Syst. Evol. Microbiol.">
        <title>Strains of Bradyrhizobium barranii sp. nov. associated with legumes native to Canada are symbionts of soybeans and belong to different subspecies (subsp. barranii subsp. nov. and subsp. apii subsp. nov.) and symbiovars (sv. glycinearum and sv. septentrionale).</title>
        <authorList>
            <person name="Bromfield E.S.P."/>
            <person name="Cloutier S."/>
            <person name="Wasai-Hara S."/>
            <person name="Minamisawa K."/>
        </authorList>
    </citation>
    <scope>NUCLEOTIDE SEQUENCE [LARGE SCALE GENOMIC DNA]</scope>
    <source>
        <strain evidence="2 3">323S2</strain>
    </source>
</reference>
<keyword evidence="1" id="KW-0732">Signal</keyword>
<reference evidence="2 3" key="1">
    <citation type="journal article" date="2017" name="Syst. Appl. Microbiol.">
        <title>Soybeans inoculated with root zone soils of Canadian native legumes harbour diverse and novel Bradyrhizobium spp. that possess agricultural potential.</title>
        <authorList>
            <person name="Bromfield E.S.P."/>
            <person name="Cloutier S."/>
            <person name="Tambong J.T."/>
            <person name="Tran Thi T.V."/>
        </authorList>
    </citation>
    <scope>NUCLEOTIDE SEQUENCE [LARGE SCALE GENOMIC DNA]</scope>
    <source>
        <strain evidence="2 3">323S2</strain>
    </source>
</reference>
<evidence type="ECO:0000313" key="2">
    <source>
        <dbReference type="EMBL" id="UGX91718.1"/>
    </source>
</evidence>
<gene>
    <name evidence="2" type="ORF">G6321_00039125</name>
</gene>
<organism evidence="2 3">
    <name type="scientific">Bradyrhizobium barranii subsp. barranii</name>
    <dbReference type="NCBI Taxonomy" id="2823807"/>
    <lineage>
        <taxon>Bacteria</taxon>
        <taxon>Pseudomonadati</taxon>
        <taxon>Pseudomonadota</taxon>
        <taxon>Alphaproteobacteria</taxon>
        <taxon>Hyphomicrobiales</taxon>
        <taxon>Nitrobacteraceae</taxon>
        <taxon>Bradyrhizobium</taxon>
        <taxon>Bradyrhizobium barranii</taxon>
    </lineage>
</organism>
<protein>
    <submittedName>
        <fullName evidence="2">Methyltransferase domain-containing protein</fullName>
    </submittedName>
</protein>
<dbReference type="GO" id="GO:0032259">
    <property type="term" value="P:methylation"/>
    <property type="evidence" value="ECO:0007669"/>
    <property type="project" value="UniProtKB-KW"/>
</dbReference>
<accession>A0A9X9YLB3</accession>
<feature type="chain" id="PRO_5040770370" evidence="1">
    <location>
        <begin position="22"/>
        <end position="272"/>
    </location>
</feature>
<feature type="signal peptide" evidence="1">
    <location>
        <begin position="1"/>
        <end position="21"/>
    </location>
</feature>
<sequence>MTALVYAATLLVAFAATRAYAADIGYLAPPGVAPNEFPSPQRPVARIVSPRRSAEEHRDALNEAGQIARVLELKPGMTVGDIGAGSGYHTVRLSYLVGPAGSVVAQDVTRDYLIELARRTESLKLTNVPFALGEPHDPRLPASSLDAAILVHMYHEIAQPYAFLYNLAPALKQGARVGIVDFELPTSKHGTPIELLRCELTAVGYREVATYKLAGDGGYLAVFSPPEVAGRKSPRDIIYLCGSRRHSLTPRPPPVSEAIRGHVRRRCWTECA</sequence>
<dbReference type="CDD" id="cd02440">
    <property type="entry name" value="AdoMet_MTases"/>
    <property type="match status" value="1"/>
</dbReference>
<dbReference type="InterPro" id="IPR029063">
    <property type="entry name" value="SAM-dependent_MTases_sf"/>
</dbReference>
<evidence type="ECO:0000256" key="1">
    <source>
        <dbReference type="SAM" id="SignalP"/>
    </source>
</evidence>
<proteinExistence type="predicted"/>
<dbReference type="EMBL" id="CP088280">
    <property type="protein sequence ID" value="UGX91718.1"/>
    <property type="molecule type" value="Genomic_DNA"/>
</dbReference>
<evidence type="ECO:0000313" key="3">
    <source>
        <dbReference type="Proteomes" id="UP000564836"/>
    </source>
</evidence>
<dbReference type="Proteomes" id="UP000564836">
    <property type="component" value="Chromosome"/>
</dbReference>
<name>A0A9X9YLB3_9BRAD</name>
<keyword evidence="2" id="KW-0808">Transferase</keyword>
<keyword evidence="2" id="KW-0489">Methyltransferase</keyword>